<keyword evidence="8" id="KW-1185">Reference proteome</keyword>
<dbReference type="InterPro" id="IPR011042">
    <property type="entry name" value="6-blade_b-propeller_TolB-like"/>
</dbReference>
<feature type="chain" id="PRO_5039053589" evidence="5">
    <location>
        <begin position="27"/>
        <end position="498"/>
    </location>
</feature>
<feature type="domain" description="CBM2" evidence="6">
    <location>
        <begin position="389"/>
        <end position="497"/>
    </location>
</feature>
<dbReference type="InterPro" id="IPR012291">
    <property type="entry name" value="CBM2_carb-bd_dom_sf"/>
</dbReference>
<accession>A0A1C6UF80</accession>
<dbReference type="AlphaFoldDB" id="A0A1C6UF80"/>
<dbReference type="SMART" id="SM00637">
    <property type="entry name" value="CBD_II"/>
    <property type="match status" value="1"/>
</dbReference>
<dbReference type="SUPFAM" id="SSF50952">
    <property type="entry name" value="Soluble quinoprotein glucose dehydrogenase"/>
    <property type="match status" value="1"/>
</dbReference>
<gene>
    <name evidence="7" type="ORF">GA0070617_2157</name>
</gene>
<evidence type="ECO:0000256" key="2">
    <source>
        <dbReference type="ARBA" id="ARBA00023295"/>
    </source>
</evidence>
<keyword evidence="2" id="KW-0326">Glycosidase</keyword>
<evidence type="ECO:0000256" key="1">
    <source>
        <dbReference type="ARBA" id="ARBA00022801"/>
    </source>
</evidence>
<dbReference type="InterPro" id="IPR011041">
    <property type="entry name" value="Quinoprot_gluc/sorb_DH_b-prop"/>
</dbReference>
<dbReference type="Pfam" id="PF07995">
    <property type="entry name" value="GSDH"/>
    <property type="match status" value="1"/>
</dbReference>
<keyword evidence="5" id="KW-0732">Signal</keyword>
<evidence type="ECO:0000256" key="3">
    <source>
        <dbReference type="ARBA" id="ARBA00023326"/>
    </source>
</evidence>
<dbReference type="SUPFAM" id="SSF49384">
    <property type="entry name" value="Carbohydrate-binding domain"/>
    <property type="match status" value="1"/>
</dbReference>
<dbReference type="Gene3D" id="2.60.40.290">
    <property type="match status" value="1"/>
</dbReference>
<dbReference type="PROSITE" id="PS00561">
    <property type="entry name" value="CBM2_A"/>
    <property type="match status" value="1"/>
</dbReference>
<evidence type="ECO:0000313" key="7">
    <source>
        <dbReference type="EMBL" id="SCL52707.1"/>
    </source>
</evidence>
<dbReference type="InterPro" id="IPR018366">
    <property type="entry name" value="CBM2_CS"/>
</dbReference>
<feature type="region of interest" description="Disordered" evidence="4">
    <location>
        <begin position="343"/>
        <end position="393"/>
    </location>
</feature>
<proteinExistence type="predicted"/>
<dbReference type="PANTHER" id="PTHR19328">
    <property type="entry name" value="HEDGEHOG-INTERACTING PROTEIN"/>
    <property type="match status" value="1"/>
</dbReference>
<dbReference type="Pfam" id="PF00553">
    <property type="entry name" value="CBM_2"/>
    <property type="match status" value="1"/>
</dbReference>
<dbReference type="STRING" id="683228.GA0070617_2157"/>
<reference evidence="7 8" key="1">
    <citation type="submission" date="2016-06" db="EMBL/GenBank/DDBJ databases">
        <authorList>
            <person name="Kjaerup R.B."/>
            <person name="Dalgaard T.S."/>
            <person name="Juul-Madsen H.R."/>
        </authorList>
    </citation>
    <scope>NUCLEOTIDE SEQUENCE [LARGE SCALE GENOMIC DNA]</scope>
    <source>
        <strain evidence="7 8">DSM 45577</strain>
    </source>
</reference>
<dbReference type="GO" id="GO:0004553">
    <property type="term" value="F:hydrolase activity, hydrolyzing O-glycosyl compounds"/>
    <property type="evidence" value="ECO:0007669"/>
    <property type="project" value="InterPro"/>
</dbReference>
<dbReference type="Proteomes" id="UP000198937">
    <property type="component" value="Unassembled WGS sequence"/>
</dbReference>
<dbReference type="InterPro" id="IPR001919">
    <property type="entry name" value="CBD2"/>
</dbReference>
<sequence>MRIRSMLVAALAAGVVVSGFGAGALAGVADPDPPPVAVAAVGDFDLTRPQVVATGLTVPWGMDFLPDGSALVALRNSGQVQRVRPGQAPEQVAQISGVAAAGEGGLLGLAVSPTYAQDSYVYVYLTTATDNRIVRFRLASPQTQQPVLTGLARSTIHNGGRIAFGPDGMLYAGVGDAGQTATAQDPASRNGKILRLRPDGSVPSDNPTPGSLVYSLGHRNVQGLTWDAQGRLYASEFGQNTWDEVNLIVAGGNYGWPTVEGRGNDPRFRDPLVVWSTAQSSPSGAAVAGNRLYVAALRGTRLWNVPLTGDGGVGTPVAELVGTYGRLRTVEYGPDGWLWVATSNRDGRGSPAATDDRILRFPPRDTTPPPTTTPPTTTPPTPPPTTPPPTTQPGACEVSWAANQWTGGFTAEVRITNRGAARNGWTLTWSFAADQRVTNAWNAQVTQAGATVTARNVSWNGTLPQGGTASFGLQGTFGTGNPPPDGFRLDGTLCQRLG</sequence>
<feature type="compositionally biased region" description="Basic and acidic residues" evidence="4">
    <location>
        <begin position="354"/>
        <end position="363"/>
    </location>
</feature>
<evidence type="ECO:0000256" key="4">
    <source>
        <dbReference type="SAM" id="MobiDB-lite"/>
    </source>
</evidence>
<evidence type="ECO:0000313" key="8">
    <source>
        <dbReference type="Proteomes" id="UP000198937"/>
    </source>
</evidence>
<organism evidence="7 8">
    <name type="scientific">Micromonospora yangpuensis</name>
    <dbReference type="NCBI Taxonomy" id="683228"/>
    <lineage>
        <taxon>Bacteria</taxon>
        <taxon>Bacillati</taxon>
        <taxon>Actinomycetota</taxon>
        <taxon>Actinomycetes</taxon>
        <taxon>Micromonosporales</taxon>
        <taxon>Micromonosporaceae</taxon>
        <taxon>Micromonospora</taxon>
    </lineage>
</organism>
<dbReference type="InterPro" id="IPR008965">
    <property type="entry name" value="CBM2/CBM3_carb-bd_dom_sf"/>
</dbReference>
<dbReference type="Gene3D" id="2.120.10.30">
    <property type="entry name" value="TolB, C-terminal domain"/>
    <property type="match status" value="1"/>
</dbReference>
<dbReference type="GO" id="GO:0000272">
    <property type="term" value="P:polysaccharide catabolic process"/>
    <property type="evidence" value="ECO:0007669"/>
    <property type="project" value="UniProtKB-KW"/>
</dbReference>
<evidence type="ECO:0000259" key="6">
    <source>
        <dbReference type="PROSITE" id="PS51173"/>
    </source>
</evidence>
<dbReference type="PROSITE" id="PS51173">
    <property type="entry name" value="CBM2"/>
    <property type="match status" value="1"/>
</dbReference>
<feature type="signal peptide" evidence="5">
    <location>
        <begin position="1"/>
        <end position="26"/>
    </location>
</feature>
<dbReference type="GO" id="GO:0030247">
    <property type="term" value="F:polysaccharide binding"/>
    <property type="evidence" value="ECO:0007669"/>
    <property type="project" value="UniProtKB-UniRule"/>
</dbReference>
<name>A0A1C6UF80_9ACTN</name>
<dbReference type="EMBL" id="FMIA01000002">
    <property type="protein sequence ID" value="SCL52707.1"/>
    <property type="molecule type" value="Genomic_DNA"/>
</dbReference>
<dbReference type="InterPro" id="IPR012938">
    <property type="entry name" value="Glc/Sorbosone_DH"/>
</dbReference>
<keyword evidence="3" id="KW-0119">Carbohydrate metabolism</keyword>
<feature type="region of interest" description="Disordered" evidence="4">
    <location>
        <begin position="180"/>
        <end position="207"/>
    </location>
</feature>
<dbReference type="PANTHER" id="PTHR19328:SF13">
    <property type="entry name" value="HIPL1 PROTEIN"/>
    <property type="match status" value="1"/>
</dbReference>
<keyword evidence="1" id="KW-0378">Hydrolase</keyword>
<protein>
    <submittedName>
        <fullName evidence="7">Glucose/arabinose dehydrogenase, beta-propeller fold</fullName>
    </submittedName>
</protein>
<keyword evidence="3" id="KW-0624">Polysaccharide degradation</keyword>
<evidence type="ECO:0000256" key="5">
    <source>
        <dbReference type="SAM" id="SignalP"/>
    </source>
</evidence>
<feature type="compositionally biased region" description="Pro residues" evidence="4">
    <location>
        <begin position="365"/>
        <end position="391"/>
    </location>
</feature>